<accession>B4LER2</accession>
<evidence type="ECO:0000313" key="8">
    <source>
        <dbReference type="Proteomes" id="UP000008792"/>
    </source>
</evidence>
<dbReference type="eggNOG" id="KOG3017">
    <property type="taxonomic scope" value="Eukaryota"/>
</dbReference>
<dbReference type="AlphaFoldDB" id="B4LER2"/>
<dbReference type="HOGENOM" id="CLU_035730_7_0_1"/>
<evidence type="ECO:0000256" key="5">
    <source>
        <dbReference type="SAM" id="SignalP"/>
    </source>
</evidence>
<dbReference type="SMR" id="B4LER2"/>
<dbReference type="InterPro" id="IPR014044">
    <property type="entry name" value="CAP_dom"/>
</dbReference>
<keyword evidence="8" id="KW-1185">Reference proteome</keyword>
<dbReference type="GO" id="GO:0005576">
    <property type="term" value="C:extracellular region"/>
    <property type="evidence" value="ECO:0007669"/>
    <property type="project" value="UniProtKB-SubCell"/>
</dbReference>
<keyword evidence="3" id="KW-0964">Secreted</keyword>
<feature type="chain" id="PRO_5006457137" description="SCP domain-containing protein" evidence="5">
    <location>
        <begin position="21"/>
        <end position="263"/>
    </location>
</feature>
<evidence type="ECO:0000256" key="4">
    <source>
        <dbReference type="ARBA" id="ARBA00022729"/>
    </source>
</evidence>
<dbReference type="Proteomes" id="UP000008792">
    <property type="component" value="Unassembled WGS sequence"/>
</dbReference>
<dbReference type="Gene3D" id="3.40.33.10">
    <property type="entry name" value="CAP"/>
    <property type="match status" value="1"/>
</dbReference>
<dbReference type="InterPro" id="IPR034763">
    <property type="entry name" value="P14a_insect"/>
</dbReference>
<dbReference type="SMART" id="SM00198">
    <property type="entry name" value="SCP"/>
    <property type="match status" value="1"/>
</dbReference>
<organism evidence="7 8">
    <name type="scientific">Drosophila virilis</name>
    <name type="common">Fruit fly</name>
    <dbReference type="NCBI Taxonomy" id="7244"/>
    <lineage>
        <taxon>Eukaryota</taxon>
        <taxon>Metazoa</taxon>
        <taxon>Ecdysozoa</taxon>
        <taxon>Arthropoda</taxon>
        <taxon>Hexapoda</taxon>
        <taxon>Insecta</taxon>
        <taxon>Pterygota</taxon>
        <taxon>Neoptera</taxon>
        <taxon>Endopterygota</taxon>
        <taxon>Diptera</taxon>
        <taxon>Brachycera</taxon>
        <taxon>Muscomorpha</taxon>
        <taxon>Ephydroidea</taxon>
        <taxon>Drosophilidae</taxon>
        <taxon>Drosophila</taxon>
    </lineage>
</organism>
<dbReference type="STRING" id="7244.B4LER2"/>
<comment type="similarity">
    <text evidence="2">Belongs to the CRISP family.</text>
</comment>
<sequence length="263" mass="30147">MAIGIATLSVLLLMLQQVHSQDAVTNYCQTGLCPSLKKHIGCKNNGELARFCPANAQILNLTQHQPIILNQHNQHRNLLASGKLENLKVPEKMATMQWHEELEKLAMLNVKQCSLKYDPCHNTPEFRNSGQNLALIKINKTDVSNEELINSTIDRWWDQHKNITQQRVEYLPKEPKITDLVRNFAVMARDNNTHVGCAAIRYGMGQTQNFLMACNYASNYMPEYAIYRVKSLNCQNGYDRLYPALCKAGEQYRDVEPLEPNKW</sequence>
<dbReference type="FunCoup" id="B4LER2">
    <property type="interactions" value="26"/>
</dbReference>
<dbReference type="InParanoid" id="B4LER2"/>
<feature type="domain" description="SCP" evidence="6">
    <location>
        <begin position="63"/>
        <end position="222"/>
    </location>
</feature>
<dbReference type="PANTHER" id="PTHR10334">
    <property type="entry name" value="CYSTEINE-RICH SECRETORY PROTEIN-RELATED"/>
    <property type="match status" value="1"/>
</dbReference>
<name>B4LER2_DROVI</name>
<dbReference type="SUPFAM" id="SSF55797">
    <property type="entry name" value="PR-1-like"/>
    <property type="match status" value="1"/>
</dbReference>
<dbReference type="PIRSF" id="PIRSF038921">
    <property type="entry name" value="P14a"/>
    <property type="match status" value="1"/>
</dbReference>
<dbReference type="EMBL" id="CH940647">
    <property type="protein sequence ID" value="EDW70169.2"/>
    <property type="molecule type" value="Genomic_DNA"/>
</dbReference>
<protein>
    <recommendedName>
        <fullName evidence="6">SCP domain-containing protein</fullName>
    </recommendedName>
</protein>
<reference evidence="7 8" key="1">
    <citation type="journal article" date="2007" name="Nature">
        <title>Evolution of genes and genomes on the Drosophila phylogeny.</title>
        <authorList>
            <consortium name="Drosophila 12 Genomes Consortium"/>
            <person name="Clark A.G."/>
            <person name="Eisen M.B."/>
            <person name="Smith D.R."/>
            <person name="Bergman C.M."/>
            <person name="Oliver B."/>
            <person name="Markow T.A."/>
            <person name="Kaufman T.C."/>
            <person name="Kellis M."/>
            <person name="Gelbart W."/>
            <person name="Iyer V.N."/>
            <person name="Pollard D.A."/>
            <person name="Sackton T.B."/>
            <person name="Larracuente A.M."/>
            <person name="Singh N.D."/>
            <person name="Abad J.P."/>
            <person name="Abt D.N."/>
            <person name="Adryan B."/>
            <person name="Aguade M."/>
            <person name="Akashi H."/>
            <person name="Anderson W.W."/>
            <person name="Aquadro C.F."/>
            <person name="Ardell D.H."/>
            <person name="Arguello R."/>
            <person name="Artieri C.G."/>
            <person name="Barbash D.A."/>
            <person name="Barker D."/>
            <person name="Barsanti P."/>
            <person name="Batterham P."/>
            <person name="Batzoglou S."/>
            <person name="Begun D."/>
            <person name="Bhutkar A."/>
            <person name="Blanco E."/>
            <person name="Bosak S.A."/>
            <person name="Bradley R.K."/>
            <person name="Brand A.D."/>
            <person name="Brent M.R."/>
            <person name="Brooks A.N."/>
            <person name="Brown R.H."/>
            <person name="Butlin R.K."/>
            <person name="Caggese C."/>
            <person name="Calvi B.R."/>
            <person name="Bernardo de Carvalho A."/>
            <person name="Caspi A."/>
            <person name="Castrezana S."/>
            <person name="Celniker S.E."/>
            <person name="Chang J.L."/>
            <person name="Chapple C."/>
            <person name="Chatterji S."/>
            <person name="Chinwalla A."/>
            <person name="Civetta A."/>
            <person name="Clifton S.W."/>
            <person name="Comeron J.M."/>
            <person name="Costello J.C."/>
            <person name="Coyne J.A."/>
            <person name="Daub J."/>
            <person name="David R.G."/>
            <person name="Delcher A.L."/>
            <person name="Delehaunty K."/>
            <person name="Do C.B."/>
            <person name="Ebling H."/>
            <person name="Edwards K."/>
            <person name="Eickbush T."/>
            <person name="Evans J.D."/>
            <person name="Filipski A."/>
            <person name="Findeiss S."/>
            <person name="Freyhult E."/>
            <person name="Fulton L."/>
            <person name="Fulton R."/>
            <person name="Garcia A.C."/>
            <person name="Gardiner A."/>
            <person name="Garfield D.A."/>
            <person name="Garvin B.E."/>
            <person name="Gibson G."/>
            <person name="Gilbert D."/>
            <person name="Gnerre S."/>
            <person name="Godfrey J."/>
            <person name="Good R."/>
            <person name="Gotea V."/>
            <person name="Gravely B."/>
            <person name="Greenberg A.J."/>
            <person name="Griffiths-Jones S."/>
            <person name="Gross S."/>
            <person name="Guigo R."/>
            <person name="Gustafson E.A."/>
            <person name="Haerty W."/>
            <person name="Hahn M.W."/>
            <person name="Halligan D.L."/>
            <person name="Halpern A.L."/>
            <person name="Halter G.M."/>
            <person name="Han M.V."/>
            <person name="Heger A."/>
            <person name="Hillier L."/>
            <person name="Hinrichs A.S."/>
            <person name="Holmes I."/>
            <person name="Hoskins R.A."/>
            <person name="Hubisz M.J."/>
            <person name="Hultmark D."/>
            <person name="Huntley M.A."/>
            <person name="Jaffe D.B."/>
            <person name="Jagadeeshan S."/>
            <person name="Jeck W.R."/>
            <person name="Johnson J."/>
            <person name="Jones C.D."/>
            <person name="Jordan W.C."/>
            <person name="Karpen G.H."/>
            <person name="Kataoka E."/>
            <person name="Keightley P.D."/>
            <person name="Kheradpour P."/>
            <person name="Kirkness E.F."/>
            <person name="Koerich L.B."/>
            <person name="Kristiansen K."/>
            <person name="Kudrna D."/>
            <person name="Kulathinal R.J."/>
            <person name="Kumar S."/>
            <person name="Kwok R."/>
            <person name="Lander E."/>
            <person name="Langley C.H."/>
            <person name="Lapoint R."/>
            <person name="Lazzaro B.P."/>
            <person name="Lee S.J."/>
            <person name="Levesque L."/>
            <person name="Li R."/>
            <person name="Lin C.F."/>
            <person name="Lin M.F."/>
            <person name="Lindblad-Toh K."/>
            <person name="Llopart A."/>
            <person name="Long M."/>
            <person name="Low L."/>
            <person name="Lozovsky E."/>
            <person name="Lu J."/>
            <person name="Luo M."/>
            <person name="Machado C.A."/>
            <person name="Makalowski W."/>
            <person name="Marzo M."/>
            <person name="Matsuda M."/>
            <person name="Matzkin L."/>
            <person name="McAllister B."/>
            <person name="McBride C.S."/>
            <person name="McKernan B."/>
            <person name="McKernan K."/>
            <person name="Mendez-Lago M."/>
            <person name="Minx P."/>
            <person name="Mollenhauer M.U."/>
            <person name="Montooth K."/>
            <person name="Mount S.M."/>
            <person name="Mu X."/>
            <person name="Myers E."/>
            <person name="Negre B."/>
            <person name="Newfeld S."/>
            <person name="Nielsen R."/>
            <person name="Noor M.A."/>
            <person name="O'Grady P."/>
            <person name="Pachter L."/>
            <person name="Papaceit M."/>
            <person name="Parisi M.J."/>
            <person name="Parisi M."/>
            <person name="Parts L."/>
            <person name="Pedersen J.S."/>
            <person name="Pesole G."/>
            <person name="Phillippy A.M."/>
            <person name="Ponting C.P."/>
            <person name="Pop M."/>
            <person name="Porcelli D."/>
            <person name="Powell J.R."/>
            <person name="Prohaska S."/>
            <person name="Pruitt K."/>
            <person name="Puig M."/>
            <person name="Quesneville H."/>
            <person name="Ram K.R."/>
            <person name="Rand D."/>
            <person name="Rasmussen M.D."/>
            <person name="Reed L.K."/>
            <person name="Reenan R."/>
            <person name="Reily A."/>
            <person name="Remington K.A."/>
            <person name="Rieger T.T."/>
            <person name="Ritchie M.G."/>
            <person name="Robin C."/>
            <person name="Rogers Y.H."/>
            <person name="Rohde C."/>
            <person name="Rozas J."/>
            <person name="Rubenfield M.J."/>
            <person name="Ruiz A."/>
            <person name="Russo S."/>
            <person name="Salzberg S.L."/>
            <person name="Sanchez-Gracia A."/>
            <person name="Saranga D.J."/>
            <person name="Sato H."/>
            <person name="Schaeffer S.W."/>
            <person name="Schatz M.C."/>
            <person name="Schlenke T."/>
            <person name="Schwartz R."/>
            <person name="Segarra C."/>
            <person name="Singh R.S."/>
            <person name="Sirot L."/>
            <person name="Sirota M."/>
            <person name="Sisneros N.B."/>
            <person name="Smith C.D."/>
            <person name="Smith T.F."/>
            <person name="Spieth J."/>
            <person name="Stage D.E."/>
            <person name="Stark A."/>
            <person name="Stephan W."/>
            <person name="Strausberg R.L."/>
            <person name="Strempel S."/>
            <person name="Sturgill D."/>
            <person name="Sutton G."/>
            <person name="Sutton G.G."/>
            <person name="Tao W."/>
            <person name="Teichmann S."/>
            <person name="Tobari Y.N."/>
            <person name="Tomimura Y."/>
            <person name="Tsolas J.M."/>
            <person name="Valente V.L."/>
            <person name="Venter E."/>
            <person name="Venter J.C."/>
            <person name="Vicario S."/>
            <person name="Vieira F.G."/>
            <person name="Vilella A.J."/>
            <person name="Villasante A."/>
            <person name="Walenz B."/>
            <person name="Wang J."/>
            <person name="Wasserman M."/>
            <person name="Watts T."/>
            <person name="Wilson D."/>
            <person name="Wilson R.K."/>
            <person name="Wing R.A."/>
            <person name="Wolfner M.F."/>
            <person name="Wong A."/>
            <person name="Wong G.K."/>
            <person name="Wu C.I."/>
            <person name="Wu G."/>
            <person name="Yamamoto D."/>
            <person name="Yang H.P."/>
            <person name="Yang S.P."/>
            <person name="Yorke J.A."/>
            <person name="Yoshida K."/>
            <person name="Zdobnov E."/>
            <person name="Zhang P."/>
            <person name="Zhang Y."/>
            <person name="Zimin A.V."/>
            <person name="Baldwin J."/>
            <person name="Abdouelleil A."/>
            <person name="Abdulkadir J."/>
            <person name="Abebe A."/>
            <person name="Abera B."/>
            <person name="Abreu J."/>
            <person name="Acer S.C."/>
            <person name="Aftuck L."/>
            <person name="Alexander A."/>
            <person name="An P."/>
            <person name="Anderson E."/>
            <person name="Anderson S."/>
            <person name="Arachi H."/>
            <person name="Azer M."/>
            <person name="Bachantsang P."/>
            <person name="Barry A."/>
            <person name="Bayul T."/>
            <person name="Berlin A."/>
            <person name="Bessette D."/>
            <person name="Bloom T."/>
            <person name="Blye J."/>
            <person name="Boguslavskiy L."/>
            <person name="Bonnet C."/>
            <person name="Boukhgalter B."/>
            <person name="Bourzgui I."/>
            <person name="Brown A."/>
            <person name="Cahill P."/>
            <person name="Channer S."/>
            <person name="Cheshatsang Y."/>
            <person name="Chuda L."/>
            <person name="Citroen M."/>
            <person name="Collymore A."/>
            <person name="Cooke P."/>
            <person name="Costello M."/>
            <person name="D'Aco K."/>
            <person name="Daza R."/>
            <person name="De Haan G."/>
            <person name="DeGray S."/>
            <person name="DeMaso C."/>
            <person name="Dhargay N."/>
            <person name="Dooley K."/>
            <person name="Dooley E."/>
            <person name="Doricent M."/>
            <person name="Dorje P."/>
            <person name="Dorjee K."/>
            <person name="Dupes A."/>
            <person name="Elong R."/>
            <person name="Falk J."/>
            <person name="Farina A."/>
            <person name="Faro S."/>
            <person name="Ferguson D."/>
            <person name="Fisher S."/>
            <person name="Foley C.D."/>
            <person name="Franke A."/>
            <person name="Friedrich D."/>
            <person name="Gadbois L."/>
            <person name="Gearin G."/>
            <person name="Gearin C.R."/>
            <person name="Giannoukos G."/>
            <person name="Goode T."/>
            <person name="Graham J."/>
            <person name="Grandbois E."/>
            <person name="Grewal S."/>
            <person name="Gyaltsen K."/>
            <person name="Hafez N."/>
            <person name="Hagos B."/>
            <person name="Hall J."/>
            <person name="Henson C."/>
            <person name="Hollinger A."/>
            <person name="Honan T."/>
            <person name="Huard M.D."/>
            <person name="Hughes L."/>
            <person name="Hurhula B."/>
            <person name="Husby M.E."/>
            <person name="Kamat A."/>
            <person name="Kanga B."/>
            <person name="Kashin S."/>
            <person name="Khazanovich D."/>
            <person name="Kisner P."/>
            <person name="Lance K."/>
            <person name="Lara M."/>
            <person name="Lee W."/>
            <person name="Lennon N."/>
            <person name="Letendre F."/>
            <person name="LeVine R."/>
            <person name="Lipovsky A."/>
            <person name="Liu X."/>
            <person name="Liu J."/>
            <person name="Liu S."/>
            <person name="Lokyitsang T."/>
            <person name="Lokyitsang Y."/>
            <person name="Lubonja R."/>
            <person name="Lui A."/>
            <person name="MacDonald P."/>
            <person name="Magnisalis V."/>
            <person name="Maru K."/>
            <person name="Matthews C."/>
            <person name="McCusker W."/>
            <person name="McDonough S."/>
            <person name="Mehta T."/>
            <person name="Meldrim J."/>
            <person name="Meneus L."/>
            <person name="Mihai O."/>
            <person name="Mihalev A."/>
            <person name="Mihova T."/>
            <person name="Mittelman R."/>
            <person name="Mlenga V."/>
            <person name="Montmayeur A."/>
            <person name="Mulrain L."/>
            <person name="Navidi A."/>
            <person name="Naylor J."/>
            <person name="Negash T."/>
            <person name="Nguyen T."/>
            <person name="Nguyen N."/>
            <person name="Nicol R."/>
            <person name="Norbu C."/>
            <person name="Norbu N."/>
            <person name="Novod N."/>
            <person name="O'Neill B."/>
            <person name="Osman S."/>
            <person name="Markiewicz E."/>
            <person name="Oyono O.L."/>
            <person name="Patti C."/>
            <person name="Phunkhang P."/>
            <person name="Pierre F."/>
            <person name="Priest M."/>
            <person name="Raghuraman S."/>
            <person name="Rege F."/>
            <person name="Reyes R."/>
            <person name="Rise C."/>
            <person name="Rogov P."/>
            <person name="Ross K."/>
            <person name="Ryan E."/>
            <person name="Settipalli S."/>
            <person name="Shea T."/>
            <person name="Sherpa N."/>
            <person name="Shi L."/>
            <person name="Shih D."/>
            <person name="Sparrow T."/>
            <person name="Spaulding J."/>
            <person name="Stalker J."/>
            <person name="Stange-Thomann N."/>
            <person name="Stavropoulos S."/>
            <person name="Stone C."/>
            <person name="Strader C."/>
            <person name="Tesfaye S."/>
            <person name="Thomson T."/>
            <person name="Thoulutsang Y."/>
            <person name="Thoulutsang D."/>
            <person name="Topham K."/>
            <person name="Topping I."/>
            <person name="Tsamla T."/>
            <person name="Vassiliev H."/>
            <person name="Vo A."/>
            <person name="Wangchuk T."/>
            <person name="Wangdi T."/>
            <person name="Weiand M."/>
            <person name="Wilkinson J."/>
            <person name="Wilson A."/>
            <person name="Yadav S."/>
            <person name="Young G."/>
            <person name="Yu Q."/>
            <person name="Zembek L."/>
            <person name="Zhong D."/>
            <person name="Zimmer A."/>
            <person name="Zwirko Z."/>
            <person name="Jaffe D.B."/>
            <person name="Alvarez P."/>
            <person name="Brockman W."/>
            <person name="Butler J."/>
            <person name="Chin C."/>
            <person name="Gnerre S."/>
            <person name="Grabherr M."/>
            <person name="Kleber M."/>
            <person name="Mauceli E."/>
            <person name="MacCallum I."/>
        </authorList>
    </citation>
    <scope>NUCLEOTIDE SEQUENCE [LARGE SCALE GENOMIC DNA]</scope>
    <source>
        <strain evidence="8">Tucson 15010-1051.87</strain>
    </source>
</reference>
<evidence type="ECO:0000313" key="7">
    <source>
        <dbReference type="EMBL" id="EDW70169.2"/>
    </source>
</evidence>
<proteinExistence type="inferred from homology"/>
<feature type="signal peptide" evidence="5">
    <location>
        <begin position="1"/>
        <end position="20"/>
    </location>
</feature>
<evidence type="ECO:0000259" key="6">
    <source>
        <dbReference type="SMART" id="SM00198"/>
    </source>
</evidence>
<dbReference type="OrthoDB" id="414826at2759"/>
<dbReference type="InterPro" id="IPR035940">
    <property type="entry name" value="CAP_sf"/>
</dbReference>
<dbReference type="Pfam" id="PF00188">
    <property type="entry name" value="CAP"/>
    <property type="match status" value="1"/>
</dbReference>
<keyword evidence="4 5" id="KW-0732">Signal</keyword>
<evidence type="ECO:0000256" key="2">
    <source>
        <dbReference type="ARBA" id="ARBA00009923"/>
    </source>
</evidence>
<dbReference type="InterPro" id="IPR001283">
    <property type="entry name" value="CRISP-related"/>
</dbReference>
<gene>
    <name evidence="7" type="primary">Dvir\GJ11713</name>
    <name evidence="7" type="ORF">Dvir_GJ11713</name>
</gene>
<evidence type="ECO:0000256" key="1">
    <source>
        <dbReference type="ARBA" id="ARBA00004613"/>
    </source>
</evidence>
<comment type="subcellular location">
    <subcellularLocation>
        <location evidence="1">Secreted</location>
    </subcellularLocation>
</comment>
<dbReference type="CDD" id="cd05380">
    <property type="entry name" value="CAP_euk"/>
    <property type="match status" value="1"/>
</dbReference>
<evidence type="ECO:0000256" key="3">
    <source>
        <dbReference type="ARBA" id="ARBA00022525"/>
    </source>
</evidence>